<evidence type="ECO:0000256" key="4">
    <source>
        <dbReference type="ARBA" id="ARBA00023027"/>
    </source>
</evidence>
<dbReference type="EMBL" id="VUNL01000005">
    <property type="protein sequence ID" value="MSV24778.1"/>
    <property type="molecule type" value="Genomic_DNA"/>
</dbReference>
<dbReference type="PROSITE" id="PS00369">
    <property type="entry name" value="PTS_HPR_HIS"/>
    <property type="match status" value="1"/>
</dbReference>
<proteinExistence type="inferred from homology"/>
<dbReference type="PROSITE" id="PS00065">
    <property type="entry name" value="D_2_HYDROXYACID_DH_1"/>
    <property type="match status" value="1"/>
</dbReference>
<dbReference type="InterPro" id="IPR001020">
    <property type="entry name" value="PTS_HPr_His_P_site"/>
</dbReference>
<dbReference type="CDD" id="cd12183">
    <property type="entry name" value="LDH_like_2"/>
    <property type="match status" value="1"/>
</dbReference>
<sequence>MKKFQVVVKCSLGIHARPAAQIAQSCSSLRAAVTLETDHETAQGNNVLEILNLHAAKGAKVNVTVDGPDEEEAAQKIQEVFEAMGPKEKEVPVLKVAFFGTKDYDRLYFSELAKDKGEGTYNVELKYFTSRLTNETAHLANGYDAVCIFVNDEAPRPVIEQLHDGGVRLILLRCAGFNNVDKKAAAEYGIAVLRVPAYSPYAVAEHAMATLQAANRRLHKAYNKVRDNNFDLTGLLGVDLHNKVAGILGTGRIGQCMARICKGYGMTVIGWDAYPNKKLEEEGLLTYASKEEVLKRSDLISIHAPLIMGEGGTYHLIDEKAISLMKDDVMLTNAARGGLIDTEALIAALKKGKFHAVALDVYEGEDDNVYTDHSFDVLTEDVTGRLLMFPQVILTSHQAFFTREALQAIAAVTMENARNFNEGCPLGAAEVK</sequence>
<dbReference type="InterPro" id="IPR058205">
    <property type="entry name" value="D-LDH-like"/>
</dbReference>
<evidence type="ECO:0000256" key="1">
    <source>
        <dbReference type="ARBA" id="ARBA00003681"/>
    </source>
</evidence>
<dbReference type="Gene3D" id="3.40.50.720">
    <property type="entry name" value="NAD(P)-binding Rossmann-like Domain"/>
    <property type="match status" value="2"/>
</dbReference>
<keyword evidence="5" id="KW-0560">Oxidoreductase</keyword>
<dbReference type="SUPFAM" id="SSF52283">
    <property type="entry name" value="Formate/glycerate dehydrogenase catalytic domain-like"/>
    <property type="match status" value="1"/>
</dbReference>
<dbReference type="SUPFAM" id="SSF51735">
    <property type="entry name" value="NAD(P)-binding Rossmann-fold domains"/>
    <property type="match status" value="1"/>
</dbReference>
<evidence type="ECO:0000259" key="6">
    <source>
        <dbReference type="PROSITE" id="PS51350"/>
    </source>
</evidence>
<dbReference type="InterPro" id="IPR006139">
    <property type="entry name" value="D-isomer_2_OHA_DH_cat_dom"/>
</dbReference>
<dbReference type="Proteomes" id="UP000430222">
    <property type="component" value="Unassembled WGS sequence"/>
</dbReference>
<dbReference type="Pfam" id="PF00381">
    <property type="entry name" value="PTS-HPr"/>
    <property type="match status" value="1"/>
</dbReference>
<gene>
    <name evidence="7" type="ORF">FYJ78_06190</name>
</gene>
<comment type="function">
    <text evidence="1">General (non sugar-specific) component of the phosphoenolpyruvate-dependent sugar phosphotransferase system (sugar PTS). This major carbohydrate active-transport system catalyzes the phosphorylation of incoming sugar substrates concomitantly with their translocation across the cell membrane. The phosphoryl group from phosphoenolpyruvate (PEP) is transferred to the phosphoryl carrier protein HPr by enzyme I. Phospho-HPr then transfers it to the PTS EIIA domain.</text>
</comment>
<comment type="similarity">
    <text evidence="2 5">Belongs to the D-isomer specific 2-hydroxyacid dehydrogenase family.</text>
</comment>
<dbReference type="InterPro" id="IPR036291">
    <property type="entry name" value="NAD(P)-bd_dom_sf"/>
</dbReference>
<feature type="domain" description="HPr" evidence="6">
    <location>
        <begin position="1"/>
        <end position="88"/>
    </location>
</feature>
<evidence type="ECO:0000256" key="5">
    <source>
        <dbReference type="RuleBase" id="RU003719"/>
    </source>
</evidence>
<evidence type="ECO:0000256" key="2">
    <source>
        <dbReference type="ARBA" id="ARBA00005854"/>
    </source>
</evidence>
<dbReference type="SUPFAM" id="SSF55594">
    <property type="entry name" value="HPr-like"/>
    <property type="match status" value="1"/>
</dbReference>
<dbReference type="InterPro" id="IPR029752">
    <property type="entry name" value="D-isomer_DH_CS1"/>
</dbReference>
<dbReference type="Pfam" id="PF00389">
    <property type="entry name" value="2-Hacid_dh"/>
    <property type="match status" value="1"/>
</dbReference>
<dbReference type="PROSITE" id="PS51350">
    <property type="entry name" value="PTS_HPR_DOM"/>
    <property type="match status" value="1"/>
</dbReference>
<reference evidence="7 8" key="1">
    <citation type="submission" date="2019-08" db="EMBL/GenBank/DDBJ databases">
        <title>In-depth cultivation of the pig gut microbiome towards novel bacterial diversity and tailored functional studies.</title>
        <authorList>
            <person name="Wylensek D."/>
            <person name="Hitch T.C.A."/>
            <person name="Clavel T."/>
        </authorList>
    </citation>
    <scope>NUCLEOTIDE SEQUENCE [LARGE SCALE GENOMIC DNA]</scope>
    <source>
        <strain evidence="8">WCA-380-WT-3B3</strain>
    </source>
</reference>
<comment type="caution">
    <text evidence="7">The sequence shown here is derived from an EMBL/GenBank/DDBJ whole genome shotgun (WGS) entry which is preliminary data.</text>
</comment>
<dbReference type="PANTHER" id="PTHR43026">
    <property type="entry name" value="2-HYDROXYACID DEHYDROGENASE HOMOLOG 1-RELATED"/>
    <property type="match status" value="1"/>
</dbReference>
<dbReference type="NCBIfam" id="TIGR01003">
    <property type="entry name" value="PTS_HPr_family"/>
    <property type="match status" value="1"/>
</dbReference>
<keyword evidence="8" id="KW-1185">Reference proteome</keyword>
<keyword evidence="4" id="KW-0520">NAD</keyword>
<evidence type="ECO:0000313" key="8">
    <source>
        <dbReference type="Proteomes" id="UP000430222"/>
    </source>
</evidence>
<dbReference type="GO" id="GO:0008720">
    <property type="term" value="F:D-lactate dehydrogenase (NAD+) activity"/>
    <property type="evidence" value="ECO:0007669"/>
    <property type="project" value="TreeGrafter"/>
</dbReference>
<dbReference type="InterPro" id="IPR006140">
    <property type="entry name" value="D-isomer_DH_NAD-bd"/>
</dbReference>
<dbReference type="PRINTS" id="PR00107">
    <property type="entry name" value="PHOSPHOCPHPR"/>
</dbReference>
<evidence type="ECO:0000256" key="3">
    <source>
        <dbReference type="ARBA" id="ARBA00020422"/>
    </source>
</evidence>
<dbReference type="PANTHER" id="PTHR43026:SF1">
    <property type="entry name" value="2-HYDROXYACID DEHYDROGENASE HOMOLOG 1-RELATED"/>
    <property type="match status" value="1"/>
</dbReference>
<protein>
    <recommendedName>
        <fullName evidence="3">Phosphocarrier protein HPr</fullName>
    </recommendedName>
</protein>
<evidence type="ECO:0000313" key="7">
    <source>
        <dbReference type="EMBL" id="MSV24778.1"/>
    </source>
</evidence>
<dbReference type="InterPro" id="IPR000032">
    <property type="entry name" value="HPr-like"/>
</dbReference>
<accession>A0A6I2URE1</accession>
<dbReference type="Gene3D" id="3.30.1340.10">
    <property type="entry name" value="HPr-like"/>
    <property type="match status" value="1"/>
</dbReference>
<dbReference type="GO" id="GO:0051287">
    <property type="term" value="F:NAD binding"/>
    <property type="evidence" value="ECO:0007669"/>
    <property type="project" value="InterPro"/>
</dbReference>
<dbReference type="AlphaFoldDB" id="A0A6I2URE1"/>
<organism evidence="7 8">
    <name type="scientific">Selenomonas montiformis</name>
    <dbReference type="NCBI Taxonomy" id="2652285"/>
    <lineage>
        <taxon>Bacteria</taxon>
        <taxon>Bacillati</taxon>
        <taxon>Bacillota</taxon>
        <taxon>Negativicutes</taxon>
        <taxon>Selenomonadales</taxon>
        <taxon>Selenomonadaceae</taxon>
        <taxon>Selenomonas</taxon>
    </lineage>
</organism>
<dbReference type="InterPro" id="IPR035895">
    <property type="entry name" value="HPr-like_sf"/>
</dbReference>
<dbReference type="Pfam" id="PF02826">
    <property type="entry name" value="2-Hacid_dh_C"/>
    <property type="match status" value="1"/>
</dbReference>
<name>A0A6I2URE1_9FIRM</name>
<dbReference type="CDD" id="cd00367">
    <property type="entry name" value="PTS-HPr_like"/>
    <property type="match status" value="1"/>
</dbReference>